<feature type="compositionally biased region" description="Polar residues" evidence="1">
    <location>
        <begin position="1"/>
        <end position="35"/>
    </location>
</feature>
<dbReference type="PANTHER" id="PTHR33871:SF15">
    <property type="match status" value="1"/>
</dbReference>
<proteinExistence type="predicted"/>
<dbReference type="PaxDb" id="4097-A0A1S3Z274"/>
<evidence type="ECO:0008006" key="3">
    <source>
        <dbReference type="Google" id="ProtNLM"/>
    </source>
</evidence>
<name>A0A1S3Z274_TOBAC</name>
<gene>
    <name evidence="2" type="primary">LOC107782130</name>
</gene>
<feature type="region of interest" description="Disordered" evidence="1">
    <location>
        <begin position="1"/>
        <end position="40"/>
    </location>
</feature>
<feature type="region of interest" description="Disordered" evidence="1">
    <location>
        <begin position="137"/>
        <end position="309"/>
    </location>
</feature>
<dbReference type="OrthoDB" id="1270277at2759"/>
<feature type="compositionally biased region" description="Basic and acidic residues" evidence="1">
    <location>
        <begin position="104"/>
        <end position="116"/>
    </location>
</feature>
<feature type="compositionally biased region" description="Polar residues" evidence="1">
    <location>
        <begin position="90"/>
        <end position="102"/>
    </location>
</feature>
<dbReference type="KEGG" id="nta:107782130"/>
<reference evidence="2" key="1">
    <citation type="submission" date="2025-08" db="UniProtKB">
        <authorList>
            <consortium name="RefSeq"/>
        </authorList>
    </citation>
    <scope>IDENTIFICATION</scope>
</reference>
<sequence>MGCFFSSTKKTPSNPITNSSPQSYTKQSRTTQRSPPLTLPFLEEEKVKEVLSETPAIPKNNHQNILEQKNQNDSVLKIAKIFNPKEELSQEQYRNFSRSNRVGSDPKDNTSKELSRHIRFGSHPKDTIKEISRHIRVGSDPKGMTGDVGTELRQRSPAKYRNDASPARIRPEYLSGSVQTRNTSPAKIRPEHLYASPARIRSDHLSRSGPIRNTSPGRIGSGKNTGGLSRKDNGESSFRRTRSPVICADQNGGTRNSISRCPSARKSGKSPGRVRSELGDRRRKPPVEAGNYSHRENRENKLTNGNNESLENPLVSMECFIFL</sequence>
<feature type="compositionally biased region" description="Basic and acidic residues" evidence="1">
    <location>
        <begin position="229"/>
        <end position="238"/>
    </location>
</feature>
<dbReference type="AlphaFoldDB" id="A0A1S3Z274"/>
<evidence type="ECO:0000256" key="1">
    <source>
        <dbReference type="SAM" id="MobiDB-lite"/>
    </source>
</evidence>
<evidence type="ECO:0000313" key="2">
    <source>
        <dbReference type="RefSeq" id="XP_016458458.1"/>
    </source>
</evidence>
<dbReference type="RefSeq" id="XP_016458458.1">
    <property type="nucleotide sequence ID" value="XM_016602972.1"/>
</dbReference>
<feature type="compositionally biased region" description="Polar residues" evidence="1">
    <location>
        <begin position="176"/>
        <end position="185"/>
    </location>
</feature>
<organism evidence="2">
    <name type="scientific">Nicotiana tabacum</name>
    <name type="common">Common tobacco</name>
    <dbReference type="NCBI Taxonomy" id="4097"/>
    <lineage>
        <taxon>Eukaryota</taxon>
        <taxon>Viridiplantae</taxon>
        <taxon>Streptophyta</taxon>
        <taxon>Embryophyta</taxon>
        <taxon>Tracheophyta</taxon>
        <taxon>Spermatophyta</taxon>
        <taxon>Magnoliopsida</taxon>
        <taxon>eudicotyledons</taxon>
        <taxon>Gunneridae</taxon>
        <taxon>Pentapetalae</taxon>
        <taxon>asterids</taxon>
        <taxon>lamiids</taxon>
        <taxon>Solanales</taxon>
        <taxon>Solanaceae</taxon>
        <taxon>Nicotianoideae</taxon>
        <taxon>Nicotianeae</taxon>
        <taxon>Nicotiana</taxon>
    </lineage>
</organism>
<feature type="region of interest" description="Disordered" evidence="1">
    <location>
        <begin position="88"/>
        <end position="125"/>
    </location>
</feature>
<dbReference type="PANTHER" id="PTHR33871">
    <property type="entry name" value="OS05G0503100 PROTEIN-RELATED"/>
    <property type="match status" value="1"/>
</dbReference>
<accession>A0A1S3Z274</accession>
<feature type="compositionally biased region" description="Polar residues" evidence="1">
    <location>
        <begin position="251"/>
        <end position="260"/>
    </location>
</feature>
<dbReference type="OMA" id="INHSIHD"/>
<protein>
    <recommendedName>
        <fullName evidence="3">Serine/arginine repetitive matrix protein 1-like</fullName>
    </recommendedName>
</protein>